<proteinExistence type="predicted"/>
<dbReference type="RefSeq" id="XP_009494421.1">
    <property type="nucleotide sequence ID" value="XM_009496146.1"/>
</dbReference>
<gene>
    <name evidence="1" type="ORF">H696_02244</name>
</gene>
<evidence type="ECO:0000313" key="2">
    <source>
        <dbReference type="Proteomes" id="UP000030693"/>
    </source>
</evidence>
<dbReference type="AlphaFoldDB" id="A0A058ZBK1"/>
<protein>
    <submittedName>
        <fullName evidence="1">Uncharacterized protein</fullName>
    </submittedName>
</protein>
<organism evidence="1">
    <name type="scientific">Fonticula alba</name>
    <name type="common">Slime mold</name>
    <dbReference type="NCBI Taxonomy" id="691883"/>
    <lineage>
        <taxon>Eukaryota</taxon>
        <taxon>Rotosphaerida</taxon>
        <taxon>Fonticulaceae</taxon>
        <taxon>Fonticula</taxon>
    </lineage>
</organism>
<sequence length="237" mass="26864">MSHIFQMATQSMTHAPDLGVYRPFSERELNNARHDIFGKLKERGPDVALSLEELSQLCPNYHLLENHPLVEILRRDEFIVTTPASADGTEPERFSFLGTHPELRTGEDLMSFMRALSPHGIMREDFRQDREAVKEAIEQGLRDGTLLSVGSIIFFNAEPGARPVNREIKEYWDGIRDASVEEVRGFLFRDRTIPYADAFSNLNDNGTPRAGEPISISLGTDSAGNRLRVPINKRRRT</sequence>
<dbReference type="EMBL" id="KB932203">
    <property type="protein sequence ID" value="KCV71298.1"/>
    <property type="molecule type" value="Genomic_DNA"/>
</dbReference>
<name>A0A058ZBK1_FONAL</name>
<reference evidence="1" key="1">
    <citation type="submission" date="2013-04" db="EMBL/GenBank/DDBJ databases">
        <title>The Genome Sequence of Fonticula alba ATCC 38817.</title>
        <authorList>
            <consortium name="The Broad Institute Genomics Platform"/>
            <person name="Russ C."/>
            <person name="Cuomo C."/>
            <person name="Burger G."/>
            <person name="Gray M.W."/>
            <person name="Holland P.W.H."/>
            <person name="King N."/>
            <person name="Lang F.B.F."/>
            <person name="Roger A.J."/>
            <person name="Ruiz-Trillo I."/>
            <person name="Brown M."/>
            <person name="Walker B."/>
            <person name="Young S."/>
            <person name="Zeng Q."/>
            <person name="Gargeya S."/>
            <person name="Fitzgerald M."/>
            <person name="Haas B."/>
            <person name="Abouelleil A."/>
            <person name="Allen A.W."/>
            <person name="Alvarado L."/>
            <person name="Arachchi H.M."/>
            <person name="Berlin A.M."/>
            <person name="Chapman S.B."/>
            <person name="Gainer-Dewar J."/>
            <person name="Goldberg J."/>
            <person name="Griggs A."/>
            <person name="Gujja S."/>
            <person name="Hansen M."/>
            <person name="Howarth C."/>
            <person name="Imamovic A."/>
            <person name="Ireland A."/>
            <person name="Larimer J."/>
            <person name="McCowan C."/>
            <person name="Murphy C."/>
            <person name="Pearson M."/>
            <person name="Poon T.W."/>
            <person name="Priest M."/>
            <person name="Roberts A."/>
            <person name="Saif S."/>
            <person name="Shea T."/>
            <person name="Sisk P."/>
            <person name="Sykes S."/>
            <person name="Wortman J."/>
            <person name="Nusbaum C."/>
            <person name="Birren B."/>
        </authorList>
    </citation>
    <scope>NUCLEOTIDE SEQUENCE [LARGE SCALE GENOMIC DNA]</scope>
    <source>
        <strain evidence="1">ATCC 38817</strain>
    </source>
</reference>
<keyword evidence="2" id="KW-1185">Reference proteome</keyword>
<dbReference type="GeneID" id="20526969"/>
<dbReference type="Proteomes" id="UP000030693">
    <property type="component" value="Unassembled WGS sequence"/>
</dbReference>
<evidence type="ECO:0000313" key="1">
    <source>
        <dbReference type="EMBL" id="KCV71298.1"/>
    </source>
</evidence>
<accession>A0A058ZBK1</accession>